<gene>
    <name evidence="2" type="ORF">ODALV1_LOCUS8542</name>
</gene>
<keyword evidence="3" id="KW-1185">Reference proteome</keyword>
<keyword evidence="1" id="KW-1133">Transmembrane helix</keyword>
<dbReference type="EMBL" id="CAXLJM020000026">
    <property type="protein sequence ID" value="CAL8093615.1"/>
    <property type="molecule type" value="Genomic_DNA"/>
</dbReference>
<evidence type="ECO:0000313" key="3">
    <source>
        <dbReference type="Proteomes" id="UP001642540"/>
    </source>
</evidence>
<name>A0ABP1QF25_9HEXA</name>
<proteinExistence type="predicted"/>
<reference evidence="2 3" key="1">
    <citation type="submission" date="2024-08" db="EMBL/GenBank/DDBJ databases">
        <authorList>
            <person name="Cucini C."/>
            <person name="Frati F."/>
        </authorList>
    </citation>
    <scope>NUCLEOTIDE SEQUENCE [LARGE SCALE GENOMIC DNA]</scope>
</reference>
<keyword evidence="1" id="KW-0472">Membrane</keyword>
<evidence type="ECO:0000256" key="1">
    <source>
        <dbReference type="SAM" id="Phobius"/>
    </source>
</evidence>
<sequence>MDFFYSLILAAATILVSAILLAYFSFNTFIKLVFIPKRLLELFELLHWTLKTDYTPVEICRQQLIMAVKLLVSEFLGLDTVEVDSVPPLETYNDYDMSESDICDEPPKEDNILTYESSIGRRTSRRVGNARAAVFANAPPQPPPP</sequence>
<comment type="caution">
    <text evidence="2">The sequence shown here is derived from an EMBL/GenBank/DDBJ whole genome shotgun (WGS) entry which is preliminary data.</text>
</comment>
<dbReference type="Proteomes" id="UP001642540">
    <property type="component" value="Unassembled WGS sequence"/>
</dbReference>
<feature type="transmembrane region" description="Helical" evidence="1">
    <location>
        <begin position="6"/>
        <end position="30"/>
    </location>
</feature>
<keyword evidence="1" id="KW-0812">Transmembrane</keyword>
<organism evidence="2 3">
    <name type="scientific">Orchesella dallaii</name>
    <dbReference type="NCBI Taxonomy" id="48710"/>
    <lineage>
        <taxon>Eukaryota</taxon>
        <taxon>Metazoa</taxon>
        <taxon>Ecdysozoa</taxon>
        <taxon>Arthropoda</taxon>
        <taxon>Hexapoda</taxon>
        <taxon>Collembola</taxon>
        <taxon>Entomobryomorpha</taxon>
        <taxon>Entomobryoidea</taxon>
        <taxon>Orchesellidae</taxon>
        <taxon>Orchesellinae</taxon>
        <taxon>Orchesella</taxon>
    </lineage>
</organism>
<protein>
    <submittedName>
        <fullName evidence="2">Uncharacterized protein</fullName>
    </submittedName>
</protein>
<evidence type="ECO:0000313" key="2">
    <source>
        <dbReference type="EMBL" id="CAL8093615.1"/>
    </source>
</evidence>
<accession>A0ABP1QF25</accession>